<keyword evidence="11 15" id="KW-0378">Hydrolase</keyword>
<comment type="catalytic activity">
    <reaction evidence="2 15">
        <text>1-(5-phospho-beta-D-ribosyl)-ATP + H2O = 1-(5-phospho-beta-D-ribosyl)-5'-AMP + diphosphate + H(+)</text>
        <dbReference type="Rhea" id="RHEA:22828"/>
        <dbReference type="ChEBI" id="CHEBI:15377"/>
        <dbReference type="ChEBI" id="CHEBI:15378"/>
        <dbReference type="ChEBI" id="CHEBI:33019"/>
        <dbReference type="ChEBI" id="CHEBI:59457"/>
        <dbReference type="ChEBI" id="CHEBI:73183"/>
        <dbReference type="EC" id="3.6.1.31"/>
    </reaction>
</comment>
<feature type="region of interest" description="Phosphoribosyl-AMP cyclohydrolase" evidence="15">
    <location>
        <begin position="1"/>
        <end position="115"/>
    </location>
</feature>
<dbReference type="InterPro" id="IPR002496">
    <property type="entry name" value="PRib_AMP_CycHydrolase_dom"/>
</dbReference>
<dbReference type="EC" id="3.5.4.19" evidence="15"/>
<feature type="domain" description="Phosphoribosyl-AMP cyclohydrolase" evidence="16">
    <location>
        <begin position="29"/>
        <end position="102"/>
    </location>
</feature>
<evidence type="ECO:0000256" key="8">
    <source>
        <dbReference type="ARBA" id="ARBA00022490"/>
    </source>
</evidence>
<reference evidence="17 18" key="1">
    <citation type="submission" date="2020-02" db="EMBL/GenBank/DDBJ databases">
        <title>Balneolaceae bacterium YR4-1, complete genome.</title>
        <authorList>
            <person name="Li Y."/>
            <person name="Wu S."/>
        </authorList>
    </citation>
    <scope>NUCLEOTIDE SEQUENCE [LARGE SCALE GENOMIC DNA]</scope>
    <source>
        <strain evidence="17 18">YR4-1</strain>
    </source>
</reference>
<dbReference type="EMBL" id="JAALLT010000001">
    <property type="protein sequence ID" value="NGP75693.1"/>
    <property type="molecule type" value="Genomic_DNA"/>
</dbReference>
<evidence type="ECO:0000256" key="11">
    <source>
        <dbReference type="ARBA" id="ARBA00022801"/>
    </source>
</evidence>
<dbReference type="FunFam" id="1.10.287.1080:FF:000002">
    <property type="entry name" value="Histidine biosynthesis bifunctional protein HisIE"/>
    <property type="match status" value="1"/>
</dbReference>
<name>A0A6M1T5W2_9BACT</name>
<evidence type="ECO:0000259" key="16">
    <source>
        <dbReference type="Pfam" id="PF01502"/>
    </source>
</evidence>
<dbReference type="Pfam" id="PF01502">
    <property type="entry name" value="PRA-CH"/>
    <property type="match status" value="1"/>
</dbReference>
<comment type="caution">
    <text evidence="17">The sequence shown here is derived from an EMBL/GenBank/DDBJ whole genome shotgun (WGS) entry which is preliminary data.</text>
</comment>
<dbReference type="EC" id="3.6.1.31" evidence="15"/>
<comment type="similarity">
    <text evidence="7 15">In the N-terminal section; belongs to the PRA-CH family.</text>
</comment>
<dbReference type="InterPro" id="IPR021130">
    <property type="entry name" value="PRib-ATP_PPHydrolase-like"/>
</dbReference>
<evidence type="ECO:0000256" key="15">
    <source>
        <dbReference type="HAMAP-Rule" id="MF_01019"/>
    </source>
</evidence>
<evidence type="ECO:0000256" key="5">
    <source>
        <dbReference type="ARBA" id="ARBA00005204"/>
    </source>
</evidence>
<dbReference type="HAMAP" id="MF_01020">
    <property type="entry name" value="HisE"/>
    <property type="match status" value="1"/>
</dbReference>
<comment type="pathway">
    <text evidence="5 15">Amino-acid biosynthesis; L-histidine biosynthesis; L-histidine from 5-phospho-alpha-D-ribose 1-diphosphate: step 2/9.</text>
</comment>
<comment type="similarity">
    <text evidence="6 15">In the C-terminal section; belongs to the PRA-PH family.</text>
</comment>
<accession>A0A6M1T5W2</accession>
<protein>
    <recommendedName>
        <fullName evidence="15">Histidine biosynthesis bifunctional protein HisIE</fullName>
    </recommendedName>
    <domain>
        <recommendedName>
            <fullName evidence="15">Phosphoribosyl-AMP cyclohydrolase</fullName>
            <shortName evidence="15">PRA-CH</shortName>
            <ecNumber evidence="15">3.5.4.19</ecNumber>
        </recommendedName>
    </domain>
    <domain>
        <recommendedName>
            <fullName evidence="15">Phosphoribosyl-ATP pyrophosphatase</fullName>
            <shortName evidence="15">PRA-PH</shortName>
            <ecNumber evidence="15">3.6.1.31</ecNumber>
        </recommendedName>
    </domain>
</protein>
<gene>
    <name evidence="15" type="primary">hisI</name>
    <name evidence="15" type="synonym">hisIE</name>
    <name evidence="17" type="ORF">G3570_03560</name>
</gene>
<evidence type="ECO:0000256" key="1">
    <source>
        <dbReference type="ARBA" id="ARBA00000024"/>
    </source>
</evidence>
<dbReference type="RefSeq" id="WP_165139224.1">
    <property type="nucleotide sequence ID" value="NZ_JAALLT010000001.1"/>
</dbReference>
<dbReference type="NCBIfam" id="TIGR03188">
    <property type="entry name" value="histidine_hisI"/>
    <property type="match status" value="1"/>
</dbReference>
<dbReference type="SUPFAM" id="SSF101386">
    <property type="entry name" value="all-alpha NTP pyrophosphatases"/>
    <property type="match status" value="1"/>
</dbReference>
<comment type="catalytic activity">
    <reaction evidence="1 15">
        <text>1-(5-phospho-beta-D-ribosyl)-5'-AMP + H2O = 1-(5-phospho-beta-D-ribosyl)-5-[(5-phospho-beta-D-ribosylamino)methylideneamino]imidazole-4-carboxamide</text>
        <dbReference type="Rhea" id="RHEA:20049"/>
        <dbReference type="ChEBI" id="CHEBI:15377"/>
        <dbReference type="ChEBI" id="CHEBI:58435"/>
        <dbReference type="ChEBI" id="CHEBI:59457"/>
        <dbReference type="EC" id="3.5.4.19"/>
    </reaction>
</comment>
<dbReference type="GO" id="GO:0005737">
    <property type="term" value="C:cytoplasm"/>
    <property type="evidence" value="ECO:0007669"/>
    <property type="project" value="UniProtKB-SubCell"/>
</dbReference>
<dbReference type="HAMAP" id="MF_01019">
    <property type="entry name" value="HisIE"/>
    <property type="match status" value="1"/>
</dbReference>
<keyword evidence="9 15" id="KW-0028">Amino-acid biosynthesis</keyword>
<evidence type="ECO:0000256" key="12">
    <source>
        <dbReference type="ARBA" id="ARBA00022840"/>
    </source>
</evidence>
<keyword evidence="13 15" id="KW-0368">Histidine biosynthesis</keyword>
<dbReference type="Gene3D" id="1.10.287.1080">
    <property type="entry name" value="MazG-like"/>
    <property type="match status" value="1"/>
</dbReference>
<dbReference type="InterPro" id="IPR023019">
    <property type="entry name" value="His_synth_HisIE"/>
</dbReference>
<dbReference type="GO" id="GO:0004636">
    <property type="term" value="F:phosphoribosyl-ATP diphosphatase activity"/>
    <property type="evidence" value="ECO:0007669"/>
    <property type="project" value="UniProtKB-UniRule"/>
</dbReference>
<dbReference type="UniPathway" id="UPA00031">
    <property type="reaction ID" value="UER00007"/>
</dbReference>
<dbReference type="PANTHER" id="PTHR42945">
    <property type="entry name" value="HISTIDINE BIOSYNTHESIS BIFUNCTIONAL PROTEIN"/>
    <property type="match status" value="1"/>
</dbReference>
<evidence type="ECO:0000256" key="9">
    <source>
        <dbReference type="ARBA" id="ARBA00022605"/>
    </source>
</evidence>
<evidence type="ECO:0000256" key="14">
    <source>
        <dbReference type="ARBA" id="ARBA00023268"/>
    </source>
</evidence>
<organism evidence="17 18">
    <name type="scientific">Halalkalibaculum roseum</name>
    <dbReference type="NCBI Taxonomy" id="2709311"/>
    <lineage>
        <taxon>Bacteria</taxon>
        <taxon>Pseudomonadati</taxon>
        <taxon>Balneolota</taxon>
        <taxon>Balneolia</taxon>
        <taxon>Balneolales</taxon>
        <taxon>Balneolaceae</taxon>
        <taxon>Halalkalibaculum</taxon>
    </lineage>
</organism>
<dbReference type="InterPro" id="IPR038019">
    <property type="entry name" value="PRib_AMP_CycHydrolase_sf"/>
</dbReference>
<proteinExistence type="inferred from homology"/>
<dbReference type="GO" id="GO:0000105">
    <property type="term" value="P:L-histidine biosynthetic process"/>
    <property type="evidence" value="ECO:0007669"/>
    <property type="project" value="UniProtKB-UniRule"/>
</dbReference>
<dbReference type="InterPro" id="IPR008179">
    <property type="entry name" value="HisE"/>
</dbReference>
<evidence type="ECO:0000256" key="4">
    <source>
        <dbReference type="ARBA" id="ARBA00005169"/>
    </source>
</evidence>
<dbReference type="Gene3D" id="3.10.20.810">
    <property type="entry name" value="Phosphoribosyl-AMP cyclohydrolase"/>
    <property type="match status" value="1"/>
</dbReference>
<dbReference type="SUPFAM" id="SSF141734">
    <property type="entry name" value="HisI-like"/>
    <property type="match status" value="1"/>
</dbReference>
<evidence type="ECO:0000313" key="17">
    <source>
        <dbReference type="EMBL" id="NGP75693.1"/>
    </source>
</evidence>
<dbReference type="FunFam" id="3.10.20.810:FF:000001">
    <property type="entry name" value="Histidine biosynthesis bifunctional protein HisIE"/>
    <property type="match status" value="1"/>
</dbReference>
<evidence type="ECO:0000256" key="13">
    <source>
        <dbReference type="ARBA" id="ARBA00023102"/>
    </source>
</evidence>
<evidence type="ECO:0000256" key="7">
    <source>
        <dbReference type="ARBA" id="ARBA00008299"/>
    </source>
</evidence>
<evidence type="ECO:0000256" key="6">
    <source>
        <dbReference type="ARBA" id="ARBA00007731"/>
    </source>
</evidence>
<keyword evidence="12 15" id="KW-0067">ATP-binding</keyword>
<keyword evidence="18" id="KW-1185">Reference proteome</keyword>
<evidence type="ECO:0000256" key="3">
    <source>
        <dbReference type="ARBA" id="ARBA00004496"/>
    </source>
</evidence>
<evidence type="ECO:0000256" key="2">
    <source>
        <dbReference type="ARBA" id="ARBA00001460"/>
    </source>
</evidence>
<dbReference type="NCBIfam" id="NF000768">
    <property type="entry name" value="PRK00051.1"/>
    <property type="match status" value="1"/>
</dbReference>
<keyword evidence="14 15" id="KW-0511">Multifunctional enzyme</keyword>
<comment type="pathway">
    <text evidence="4 15">Amino-acid biosynthesis; L-histidine biosynthesis; L-histidine from 5-phospho-alpha-D-ribose 1-diphosphate: step 3/9.</text>
</comment>
<evidence type="ECO:0000313" key="18">
    <source>
        <dbReference type="Proteomes" id="UP000473278"/>
    </source>
</evidence>
<sequence>MDIEKLDFEKGEGLIPAIVQDAKTYRVLMLGYMNEDAVKQTLEDELVTFFSRSKGRLWTKGETSGNTLELIDMQADCDNDTLLVLAKPNGPTCHTGKKTCFHEKKFKPKKHKLDFLLDLEELIYDRKEEMPDGSYTTYLFNKGIDKIAQKVGEEAVETVIESKNNKKKKLVGEVADLLFHLMVLMAEKEVSIKKVVKKLKKRHKKGNHKHLGE</sequence>
<feature type="region of interest" description="Phosphoribosyl-ATP pyrophosphohydrolase" evidence="15">
    <location>
        <begin position="116"/>
        <end position="213"/>
    </location>
</feature>
<comment type="subcellular location">
    <subcellularLocation>
        <location evidence="3 15">Cytoplasm</location>
    </subcellularLocation>
</comment>
<dbReference type="PANTHER" id="PTHR42945:SF9">
    <property type="entry name" value="HISTIDINE BIOSYNTHESIS BIFUNCTIONAL PROTEIN HISIE"/>
    <property type="match status" value="1"/>
</dbReference>
<dbReference type="GO" id="GO:0005524">
    <property type="term" value="F:ATP binding"/>
    <property type="evidence" value="ECO:0007669"/>
    <property type="project" value="UniProtKB-KW"/>
</dbReference>
<keyword evidence="8 15" id="KW-0963">Cytoplasm</keyword>
<dbReference type="NCBIfam" id="NF002747">
    <property type="entry name" value="PRK02759.1"/>
    <property type="match status" value="1"/>
</dbReference>
<dbReference type="Proteomes" id="UP000473278">
    <property type="component" value="Unassembled WGS sequence"/>
</dbReference>
<dbReference type="GO" id="GO:0004635">
    <property type="term" value="F:phosphoribosyl-AMP cyclohydrolase activity"/>
    <property type="evidence" value="ECO:0007669"/>
    <property type="project" value="UniProtKB-UniRule"/>
</dbReference>
<dbReference type="Pfam" id="PF01503">
    <property type="entry name" value="PRA-PH"/>
    <property type="match status" value="1"/>
</dbReference>
<keyword evidence="10 15" id="KW-0547">Nucleotide-binding</keyword>
<dbReference type="AlphaFoldDB" id="A0A6M1T5W2"/>
<evidence type="ECO:0000256" key="10">
    <source>
        <dbReference type="ARBA" id="ARBA00022741"/>
    </source>
</evidence>
<dbReference type="CDD" id="cd11534">
    <property type="entry name" value="NTP-PPase_HisIE_like"/>
    <property type="match status" value="1"/>
</dbReference>